<evidence type="ECO:0000259" key="5">
    <source>
        <dbReference type="SMART" id="SM00382"/>
    </source>
</evidence>
<evidence type="ECO:0000256" key="4">
    <source>
        <dbReference type="SAM" id="MobiDB-lite"/>
    </source>
</evidence>
<keyword evidence="3" id="KW-0067">ATP-binding</keyword>
<feature type="region of interest" description="Disordered" evidence="4">
    <location>
        <begin position="95"/>
        <end position="147"/>
    </location>
</feature>
<dbReference type="Pfam" id="PF00004">
    <property type="entry name" value="AAA"/>
    <property type="match status" value="1"/>
</dbReference>
<evidence type="ECO:0000256" key="1">
    <source>
        <dbReference type="ARBA" id="ARBA00010378"/>
    </source>
</evidence>
<dbReference type="EMBL" id="WLVL01000023">
    <property type="protein sequence ID" value="MTB71620.1"/>
    <property type="molecule type" value="Genomic_DNA"/>
</dbReference>
<evidence type="ECO:0000313" key="7">
    <source>
        <dbReference type="Proteomes" id="UP000431092"/>
    </source>
</evidence>
<evidence type="ECO:0000256" key="3">
    <source>
        <dbReference type="ARBA" id="ARBA00022840"/>
    </source>
</evidence>
<keyword evidence="7" id="KW-1185">Reference proteome</keyword>
<dbReference type="SUPFAM" id="SSF52540">
    <property type="entry name" value="P-loop containing nucleoside triphosphate hydrolases"/>
    <property type="match status" value="1"/>
</dbReference>
<dbReference type="InterPro" id="IPR003593">
    <property type="entry name" value="AAA+_ATPase"/>
</dbReference>
<feature type="compositionally biased region" description="Low complexity" evidence="4">
    <location>
        <begin position="192"/>
        <end position="215"/>
    </location>
</feature>
<dbReference type="GO" id="GO:0016887">
    <property type="term" value="F:ATP hydrolysis activity"/>
    <property type="evidence" value="ECO:0007669"/>
    <property type="project" value="InterPro"/>
</dbReference>
<dbReference type="PRINTS" id="PR00819">
    <property type="entry name" value="CBXCFQXSUPER"/>
</dbReference>
<evidence type="ECO:0000313" key="6">
    <source>
        <dbReference type="EMBL" id="MTB71620.1"/>
    </source>
</evidence>
<comment type="caution">
    <text evidence="6">The sequence shown here is derived from an EMBL/GenBank/DDBJ whole genome shotgun (WGS) entry which is preliminary data.</text>
</comment>
<evidence type="ECO:0000256" key="2">
    <source>
        <dbReference type="ARBA" id="ARBA00022741"/>
    </source>
</evidence>
<sequence>MSAAVLQTSRPGSTVHASWAAELGRSASEFFEHAPRGRRFASSPSTLLTGLLADGSFHTAAYASALAEVATAACTVPGADSGAVGRATTSAGAQLAAAGAPGSPGPGAGTAPPGRMPDAPAPPGVTPTPRGAAPTSSPSSSSDSVREQLRALEAATLQALRGLRPPSVADAPHPAPPTPPGIPAGPPPTDPGAPGAPGRPTAPGAAATSPSEPAEPVAPPEPEKSVDELLAELDALVGLARVKREVHRQVALLQMEAKREKAGLRSATLTRHLVFTGNPGTGKTTVARLVGGIYRALGLLSKGQLVEVDRSELVAGYLGQTATKTSEVVGSALGGVLFIDEAYALNGDQYGKEAIDTLVKEMEDHRADLVVIVAGYPEPMAEFIRTNPGLQSRFNTVIEFEDYTDDELVGIIKDLSAKNDYDLSEGAITRFREILAATPRGESFGNGRFARNTLEGAIGRHAWRLREEDDPSVEQLRTIEAEDLDDREGVDLTV</sequence>
<dbReference type="PANTHER" id="PTHR43392">
    <property type="entry name" value="AAA-TYPE ATPASE FAMILY PROTEIN / ANKYRIN REPEAT FAMILY PROTEIN"/>
    <property type="match status" value="1"/>
</dbReference>
<dbReference type="FunFam" id="3.40.50.300:FF:000216">
    <property type="entry name" value="Type VII secretion ATPase EccA"/>
    <property type="match status" value="1"/>
</dbReference>
<comment type="similarity">
    <text evidence="1">Belongs to the CbxX/CfxQ family.</text>
</comment>
<dbReference type="SMART" id="SM00382">
    <property type="entry name" value="AAA"/>
    <property type="match status" value="1"/>
</dbReference>
<feature type="domain" description="AAA+ ATPase" evidence="5">
    <location>
        <begin position="269"/>
        <end position="404"/>
    </location>
</feature>
<dbReference type="InterPro" id="IPR000641">
    <property type="entry name" value="CbxX/CfxQ"/>
</dbReference>
<dbReference type="InterPro" id="IPR050773">
    <property type="entry name" value="CbxX/CfxQ_RuBisCO_ESX"/>
</dbReference>
<accession>A0A6I3INQ4</accession>
<dbReference type="CDD" id="cd00009">
    <property type="entry name" value="AAA"/>
    <property type="match status" value="1"/>
</dbReference>
<feature type="compositionally biased region" description="Pro residues" evidence="4">
    <location>
        <begin position="173"/>
        <end position="191"/>
    </location>
</feature>
<dbReference type="InterPro" id="IPR003959">
    <property type="entry name" value="ATPase_AAA_core"/>
</dbReference>
<dbReference type="InterPro" id="IPR027417">
    <property type="entry name" value="P-loop_NTPase"/>
</dbReference>
<organism evidence="6 7">
    <name type="scientific">Arsenicicoccus cauae</name>
    <dbReference type="NCBI Taxonomy" id="2663847"/>
    <lineage>
        <taxon>Bacteria</taxon>
        <taxon>Bacillati</taxon>
        <taxon>Actinomycetota</taxon>
        <taxon>Actinomycetes</taxon>
        <taxon>Micrococcales</taxon>
        <taxon>Intrasporangiaceae</taxon>
        <taxon>Arsenicicoccus</taxon>
    </lineage>
</organism>
<feature type="region of interest" description="Disordered" evidence="4">
    <location>
        <begin position="165"/>
        <end position="224"/>
    </location>
</feature>
<reference evidence="6 7" key="1">
    <citation type="submission" date="2019-11" db="EMBL/GenBank/DDBJ databases">
        <title>Whole genome sequencing identifies a novel species of the genus Arsenicicoccus isolated from human blood.</title>
        <authorList>
            <person name="Jeong J.H."/>
            <person name="Kweon O.J."/>
            <person name="Kim H.R."/>
            <person name="Kim T.-H."/>
            <person name="Ha S.-M."/>
            <person name="Lee M.-K."/>
        </authorList>
    </citation>
    <scope>NUCLEOTIDE SEQUENCE [LARGE SCALE GENOMIC DNA]</scope>
    <source>
        <strain evidence="6 7">MKL-02</strain>
    </source>
</reference>
<dbReference type="InterPro" id="IPR041627">
    <property type="entry name" value="AAA_lid_6"/>
</dbReference>
<dbReference type="GO" id="GO:0005524">
    <property type="term" value="F:ATP binding"/>
    <property type="evidence" value="ECO:0007669"/>
    <property type="project" value="UniProtKB-KW"/>
</dbReference>
<protein>
    <submittedName>
        <fullName evidence="6">AAA family ATPase</fullName>
    </submittedName>
</protein>
<proteinExistence type="inferred from homology"/>
<dbReference type="Pfam" id="PF17866">
    <property type="entry name" value="AAA_lid_6"/>
    <property type="match status" value="1"/>
</dbReference>
<gene>
    <name evidence="6" type="ORF">GGG17_06480</name>
</gene>
<dbReference type="Gene3D" id="1.10.8.60">
    <property type="match status" value="1"/>
</dbReference>
<name>A0A6I3INQ4_9MICO</name>
<dbReference type="Gene3D" id="3.40.50.300">
    <property type="entry name" value="P-loop containing nucleotide triphosphate hydrolases"/>
    <property type="match status" value="1"/>
</dbReference>
<keyword evidence="2" id="KW-0547">Nucleotide-binding</keyword>
<dbReference type="Proteomes" id="UP000431092">
    <property type="component" value="Unassembled WGS sequence"/>
</dbReference>
<dbReference type="PANTHER" id="PTHR43392:SF2">
    <property type="entry name" value="AAA-TYPE ATPASE FAMILY PROTEIN _ ANKYRIN REPEAT FAMILY PROTEIN"/>
    <property type="match status" value="1"/>
</dbReference>
<feature type="compositionally biased region" description="Low complexity" evidence="4">
    <location>
        <begin position="109"/>
        <end position="118"/>
    </location>
</feature>
<dbReference type="AlphaFoldDB" id="A0A6I3INQ4"/>